<accession>A0A437AMN3</accession>
<proteinExistence type="predicted"/>
<dbReference type="AlphaFoldDB" id="A0A437AMN3"/>
<gene>
    <name evidence="2" type="ORF">TUBRATIS_10530</name>
</gene>
<reference evidence="2 3" key="1">
    <citation type="submission" date="2018-10" db="EMBL/GenBank/DDBJ databases">
        <title>Draft genome sequence of the microsporidian Tubulinosema ratisbonensis.</title>
        <authorList>
            <person name="Polonais V."/>
            <person name="Peyretaillade E."/>
            <person name="Niehus S."/>
            <person name="Wawrzyniak I."/>
            <person name="Franchet A."/>
            <person name="Gaspin C."/>
            <person name="Reichstadt M."/>
            <person name="Belser C."/>
            <person name="Labadie K."/>
            <person name="Delbac F."/>
            <person name="Ferrandon D."/>
        </authorList>
    </citation>
    <scope>NUCLEOTIDE SEQUENCE [LARGE SCALE GENOMIC DNA]</scope>
    <source>
        <strain evidence="2 3">Franzen</strain>
    </source>
</reference>
<dbReference type="EMBL" id="RCSS01000219">
    <property type="protein sequence ID" value="RVD92442.1"/>
    <property type="molecule type" value="Genomic_DNA"/>
</dbReference>
<protein>
    <submittedName>
        <fullName evidence="2">Uncharacterized protein</fullName>
    </submittedName>
</protein>
<keyword evidence="1" id="KW-0732">Signal</keyword>
<feature type="chain" id="PRO_5019145444" evidence="1">
    <location>
        <begin position="16"/>
        <end position="169"/>
    </location>
</feature>
<evidence type="ECO:0000313" key="3">
    <source>
        <dbReference type="Proteomes" id="UP000282876"/>
    </source>
</evidence>
<dbReference type="VEuPathDB" id="MicrosporidiaDB:TUBRATIS_10530"/>
<dbReference type="Proteomes" id="UP000282876">
    <property type="component" value="Unassembled WGS sequence"/>
</dbReference>
<comment type="caution">
    <text evidence="2">The sequence shown here is derived from an EMBL/GenBank/DDBJ whole genome shotgun (WGS) entry which is preliminary data.</text>
</comment>
<sequence>MELFFFFAFLKFVYASMLERIMFRRYDINGKIEDKSTEDETTNLSDESSKFTINLENISSFNIHGESLLIIFYREIYRGLFVHLSKILDLLEKAYDNLYDEELIYGKINFSKKIDRIIKSTEKPIDDIRDVIQKFSKILANFATFIPDSQGLAEFAALITINDDAMLFL</sequence>
<evidence type="ECO:0000313" key="2">
    <source>
        <dbReference type="EMBL" id="RVD92442.1"/>
    </source>
</evidence>
<organism evidence="2 3">
    <name type="scientific">Tubulinosema ratisbonensis</name>
    <dbReference type="NCBI Taxonomy" id="291195"/>
    <lineage>
        <taxon>Eukaryota</taxon>
        <taxon>Fungi</taxon>
        <taxon>Fungi incertae sedis</taxon>
        <taxon>Microsporidia</taxon>
        <taxon>Tubulinosematoidea</taxon>
        <taxon>Tubulinosematidae</taxon>
        <taxon>Tubulinosema</taxon>
    </lineage>
</organism>
<name>A0A437AMN3_9MICR</name>
<feature type="signal peptide" evidence="1">
    <location>
        <begin position="1"/>
        <end position="15"/>
    </location>
</feature>
<keyword evidence="3" id="KW-1185">Reference proteome</keyword>
<evidence type="ECO:0000256" key="1">
    <source>
        <dbReference type="SAM" id="SignalP"/>
    </source>
</evidence>